<gene>
    <name evidence="2" type="ORF">NP589_05840</name>
</gene>
<dbReference type="PROSITE" id="PS51257">
    <property type="entry name" value="PROKAR_LIPOPROTEIN"/>
    <property type="match status" value="1"/>
</dbReference>
<dbReference type="Proteomes" id="UP001524570">
    <property type="component" value="Unassembled WGS sequence"/>
</dbReference>
<evidence type="ECO:0000313" key="3">
    <source>
        <dbReference type="Proteomes" id="UP001524570"/>
    </source>
</evidence>
<evidence type="ECO:0000256" key="1">
    <source>
        <dbReference type="SAM" id="SignalP"/>
    </source>
</evidence>
<organism evidence="2 3">
    <name type="scientific">Methylomonas rosea</name>
    <dbReference type="NCBI Taxonomy" id="2952227"/>
    <lineage>
        <taxon>Bacteria</taxon>
        <taxon>Pseudomonadati</taxon>
        <taxon>Pseudomonadota</taxon>
        <taxon>Gammaproteobacteria</taxon>
        <taxon>Methylococcales</taxon>
        <taxon>Methylococcaceae</taxon>
        <taxon>Methylomonas</taxon>
    </lineage>
</organism>
<dbReference type="EMBL" id="JANIBL010000012">
    <property type="protein sequence ID" value="MCQ8116936.1"/>
    <property type="molecule type" value="Genomic_DNA"/>
</dbReference>
<keyword evidence="1" id="KW-0732">Signal</keyword>
<proteinExistence type="predicted"/>
<comment type="caution">
    <text evidence="2">The sequence shown here is derived from an EMBL/GenBank/DDBJ whole genome shotgun (WGS) entry which is preliminary data.</text>
</comment>
<evidence type="ECO:0000313" key="2">
    <source>
        <dbReference type="EMBL" id="MCQ8116936.1"/>
    </source>
</evidence>
<accession>A0ABT1TQ83</accession>
<dbReference type="RefSeq" id="WP_256606137.1">
    <property type="nucleotide sequence ID" value="NZ_JANIBL010000012.1"/>
</dbReference>
<protein>
    <recommendedName>
        <fullName evidence="4">Glycine zipper family protein</fullName>
    </recommendedName>
</protein>
<feature type="signal peptide" evidence="1">
    <location>
        <begin position="1"/>
        <end position="22"/>
    </location>
</feature>
<feature type="non-terminal residue" evidence="2">
    <location>
        <position position="89"/>
    </location>
</feature>
<name>A0ABT1TQ83_9GAMM</name>
<feature type="chain" id="PRO_5046231629" description="Glycine zipper family protein" evidence="1">
    <location>
        <begin position="23"/>
        <end position="89"/>
    </location>
</feature>
<sequence>MHKLPFKSILATSLLVAGCATTTGWTPTVDTYNDPNAFRLNQDMQECEQLASQSASTLKDTAKGAAVGGLIGAAGGAAIGAVVGNPGTG</sequence>
<reference evidence="2 3" key="1">
    <citation type="submission" date="2022-07" db="EMBL/GenBank/DDBJ databases">
        <title>Methylomonas rivi sp. nov., Methylomonas rosea sp. nov., Methylomonas aureus sp. nov. and Methylomonas subterranea sp. nov., four novel methanotrophs isolated from a freshwater creek and the deep terrestrial subsurface.</title>
        <authorList>
            <person name="Abin C."/>
            <person name="Sankaranarayanan K."/>
            <person name="Garner C."/>
            <person name="Sindelar R."/>
            <person name="Kotary K."/>
            <person name="Garner R."/>
            <person name="Barclay S."/>
            <person name="Lawson P."/>
            <person name="Krumholz L."/>
        </authorList>
    </citation>
    <scope>NUCLEOTIDE SEQUENCE [LARGE SCALE GENOMIC DNA]</scope>
    <source>
        <strain evidence="2 3">WSC-7</strain>
    </source>
</reference>
<evidence type="ECO:0008006" key="4">
    <source>
        <dbReference type="Google" id="ProtNLM"/>
    </source>
</evidence>
<keyword evidence="3" id="KW-1185">Reference proteome</keyword>